<name>A0A840N6Q7_9BRAD</name>
<feature type="compositionally biased region" description="Basic and acidic residues" evidence="1">
    <location>
        <begin position="9"/>
        <end position="24"/>
    </location>
</feature>
<feature type="region of interest" description="Disordered" evidence="1">
    <location>
        <begin position="1"/>
        <end position="29"/>
    </location>
</feature>
<evidence type="ECO:0000313" key="3">
    <source>
        <dbReference type="Proteomes" id="UP000521227"/>
    </source>
</evidence>
<dbReference type="Proteomes" id="UP000521227">
    <property type="component" value="Unassembled WGS sequence"/>
</dbReference>
<proteinExistence type="predicted"/>
<comment type="caution">
    <text evidence="2">The sequence shown here is derived from an EMBL/GenBank/DDBJ whole genome shotgun (WGS) entry which is preliminary data.</text>
</comment>
<organism evidence="2 3">
    <name type="scientific">Afipia massiliensis</name>
    <dbReference type="NCBI Taxonomy" id="211460"/>
    <lineage>
        <taxon>Bacteria</taxon>
        <taxon>Pseudomonadati</taxon>
        <taxon>Pseudomonadota</taxon>
        <taxon>Alphaproteobacteria</taxon>
        <taxon>Hyphomicrobiales</taxon>
        <taxon>Nitrobacteraceae</taxon>
        <taxon>Afipia</taxon>
    </lineage>
</organism>
<evidence type="ECO:0000256" key="1">
    <source>
        <dbReference type="SAM" id="MobiDB-lite"/>
    </source>
</evidence>
<gene>
    <name evidence="2" type="ORF">HNQ36_004266</name>
</gene>
<reference evidence="2 3" key="1">
    <citation type="submission" date="2020-08" db="EMBL/GenBank/DDBJ databases">
        <title>Genomic Encyclopedia of Type Strains, Phase IV (KMG-IV): sequencing the most valuable type-strain genomes for metagenomic binning, comparative biology and taxonomic classification.</title>
        <authorList>
            <person name="Goeker M."/>
        </authorList>
    </citation>
    <scope>NUCLEOTIDE SEQUENCE [LARGE SCALE GENOMIC DNA]</scope>
    <source>
        <strain evidence="2 3">DSM 17498</strain>
    </source>
</reference>
<evidence type="ECO:0000313" key="2">
    <source>
        <dbReference type="EMBL" id="MBB5054264.1"/>
    </source>
</evidence>
<protein>
    <submittedName>
        <fullName evidence="2">Uncharacterized protein</fullName>
    </submittedName>
</protein>
<dbReference type="EMBL" id="JACHIJ010000006">
    <property type="protein sequence ID" value="MBB5054264.1"/>
    <property type="molecule type" value="Genomic_DNA"/>
</dbReference>
<sequence length="163" mass="18315">MALPFAAGRGEDEGGESRPDRDVRASVLTRKYGPLAQNPAMERRKAMRFRKHIASQAVPEAKQDKARLAALHAPRFRGKARAHLAQLKRGSDDAWLFENRIWNDEVMHTSATPTIVITGLVPVIHVLPVYLKKRRGWPGHRRAEATPFFERLCPAMTNCGWAG</sequence>
<accession>A0A840N6Q7</accession>
<dbReference type="AlphaFoldDB" id="A0A840N6Q7"/>